<evidence type="ECO:0000259" key="1">
    <source>
        <dbReference type="Pfam" id="PF24523"/>
    </source>
</evidence>
<dbReference type="Pfam" id="PF24523">
    <property type="entry name" value="DUF7595"/>
    <property type="match status" value="1"/>
</dbReference>
<organism evidence="2">
    <name type="scientific">Aegilops tauschii</name>
    <name type="common">Tausch's goatgrass</name>
    <name type="synonym">Aegilops squarrosa</name>
    <dbReference type="NCBI Taxonomy" id="37682"/>
    <lineage>
        <taxon>Eukaryota</taxon>
        <taxon>Viridiplantae</taxon>
        <taxon>Streptophyta</taxon>
        <taxon>Embryophyta</taxon>
        <taxon>Tracheophyta</taxon>
        <taxon>Spermatophyta</taxon>
        <taxon>Magnoliopsida</taxon>
        <taxon>Liliopsida</taxon>
        <taxon>Poales</taxon>
        <taxon>Poaceae</taxon>
        <taxon>BOP clade</taxon>
        <taxon>Pooideae</taxon>
        <taxon>Triticodae</taxon>
        <taxon>Triticeae</taxon>
        <taxon>Triticinae</taxon>
        <taxon>Aegilops</taxon>
    </lineage>
</organism>
<proteinExistence type="predicted"/>
<protein>
    <recommendedName>
        <fullName evidence="1">DUF7595 domain-containing protein</fullName>
    </recommendedName>
</protein>
<sequence length="346" mass="37794">MDATTLGKATGVYDFPHASYNGLVLTRVARKLCVWDPATGQSQTLPSKLTFPVGVVGRTQCCAMTNYVLLVGDDDDEGATALGRQFHVVMAYLELSQYHRYVHFQTFSSEDGAWGRYTKIRAHKLQGRNLERRLDRALVVGDVAHWLCLTDKGDYVLKLHVRVSQVTVTLLPESLPHGRLSHKLLATSSAGGGLVVLVADGEKVSAWAQLKQTAKLQPRPRVVIETEAILQLLDEARREGPAGSMMAVVTERSSEQFISPDLVVDLGSELQTMDDGLTQRNRCASEVGLTSHVDAGIAKKWWRQCMSDFDGGATRAPILELRGESLGLSELVIPGNGDVLLTSLPC</sequence>
<dbReference type="AlphaFoldDB" id="M8C2X0"/>
<feature type="domain" description="DUF7595" evidence="1">
    <location>
        <begin position="135"/>
        <end position="228"/>
    </location>
</feature>
<accession>M8C2X0</accession>
<dbReference type="PANTHER" id="PTHR35828:SF23">
    <property type="entry name" value="F-BOX DOMAIN-CONTAINING PROTEIN"/>
    <property type="match status" value="1"/>
</dbReference>
<reference evidence="2" key="1">
    <citation type="submission" date="2015-06" db="UniProtKB">
        <authorList>
            <consortium name="EnsemblPlants"/>
        </authorList>
    </citation>
    <scope>IDENTIFICATION</scope>
</reference>
<name>M8C2X0_AEGTA</name>
<dbReference type="PANTHER" id="PTHR35828">
    <property type="entry name" value="OS08G0203800 PROTEIN-RELATED"/>
    <property type="match status" value="1"/>
</dbReference>
<evidence type="ECO:0000313" key="2">
    <source>
        <dbReference type="EnsemblPlants" id="EMT31615"/>
    </source>
</evidence>
<dbReference type="EnsemblPlants" id="EMT31615">
    <property type="protein sequence ID" value="EMT31615"/>
    <property type="gene ID" value="F775_15007"/>
</dbReference>
<dbReference type="InterPro" id="IPR056016">
    <property type="entry name" value="DUF7595"/>
</dbReference>